<dbReference type="PANTHER" id="PTHR11444">
    <property type="entry name" value="ASPARTATEAMMONIA/ARGININOSUCCINATE/ADENYLOSUCCINATE LYASE"/>
    <property type="match status" value="1"/>
</dbReference>
<comment type="miscellaneous">
    <text evidence="3">There are 2 substrate-binding sites: the catalytic A site, and the non-catalytic B site that may play a role in the transfer of substrate or product between the active site and the solvent. Alternatively, the B site may bind allosteric effectors.</text>
</comment>
<dbReference type="HAMAP" id="MF_00743">
    <property type="entry name" value="FumaraseC"/>
    <property type="match status" value="1"/>
</dbReference>
<feature type="active site" evidence="3">
    <location>
        <position position="322"/>
    </location>
</feature>
<dbReference type="GO" id="GO:0004333">
    <property type="term" value="F:fumarate hydratase activity"/>
    <property type="evidence" value="ECO:0007669"/>
    <property type="project" value="UniProtKB-UniRule"/>
</dbReference>
<proteinExistence type="inferred from homology"/>
<evidence type="ECO:0000259" key="4">
    <source>
        <dbReference type="Pfam" id="PF00206"/>
    </source>
</evidence>
<dbReference type="UniPathway" id="UPA00223">
    <property type="reaction ID" value="UER01007"/>
</dbReference>
<dbReference type="Gene3D" id="1.20.200.10">
    <property type="entry name" value="Fumarase/aspartase (Central domain)"/>
    <property type="match status" value="1"/>
</dbReference>
<dbReference type="FunFam" id="1.20.200.10:FF:000001">
    <property type="entry name" value="Fumarate hydratase, mitochondrial"/>
    <property type="match status" value="1"/>
</dbReference>
<comment type="caution">
    <text evidence="6">The sequence shown here is derived from an EMBL/GenBank/DDBJ whole genome shotgun (WGS) entry which is preliminary data.</text>
</comment>
<dbReference type="EC" id="4.2.1.2" evidence="3"/>
<dbReference type="Pfam" id="PF10415">
    <property type="entry name" value="FumaraseC_C"/>
    <property type="match status" value="1"/>
</dbReference>
<feature type="binding site" evidence="3">
    <location>
        <begin position="328"/>
        <end position="330"/>
    </location>
    <ligand>
        <name>substrate</name>
    </ligand>
</feature>
<dbReference type="InterPro" id="IPR008948">
    <property type="entry name" value="L-Aspartase-like"/>
</dbReference>
<comment type="similarity">
    <text evidence="1 3">Belongs to the class-II fumarase/aspartase family. Fumarase subfamily.</text>
</comment>
<comment type="pathway">
    <text evidence="3">Carbohydrate metabolism; tricarboxylic acid cycle; (S)-malate from fumarate: step 1/1.</text>
</comment>
<name>A0A7V6DQC3_9BACT</name>
<gene>
    <name evidence="3 6" type="primary">fumC</name>
    <name evidence="6" type="ORF">ENV52_09720</name>
</gene>
<evidence type="ECO:0000256" key="2">
    <source>
        <dbReference type="ARBA" id="ARBA00023239"/>
    </source>
</evidence>
<keyword evidence="3" id="KW-0963">Cytoplasm</keyword>
<organism evidence="6">
    <name type="scientific">Desulfobacca acetoxidans</name>
    <dbReference type="NCBI Taxonomy" id="60893"/>
    <lineage>
        <taxon>Bacteria</taxon>
        <taxon>Pseudomonadati</taxon>
        <taxon>Thermodesulfobacteriota</taxon>
        <taxon>Desulfobaccia</taxon>
        <taxon>Desulfobaccales</taxon>
        <taxon>Desulfobaccaceae</taxon>
        <taxon>Desulfobacca</taxon>
    </lineage>
</organism>
<dbReference type="GO" id="GO:0005737">
    <property type="term" value="C:cytoplasm"/>
    <property type="evidence" value="ECO:0007669"/>
    <property type="project" value="UniProtKB-SubCell"/>
</dbReference>
<feature type="binding site" evidence="3">
    <location>
        <position position="191"/>
    </location>
    <ligand>
        <name>substrate</name>
    </ligand>
</feature>
<accession>A0A7V6DQC3</accession>
<dbReference type="InterPro" id="IPR024083">
    <property type="entry name" value="Fumarase/histidase_N"/>
</dbReference>
<reference evidence="6" key="1">
    <citation type="journal article" date="2020" name="mSystems">
        <title>Genome- and Community-Level Interaction Insights into Carbon Utilization and Element Cycling Functions of Hydrothermarchaeota in Hydrothermal Sediment.</title>
        <authorList>
            <person name="Zhou Z."/>
            <person name="Liu Y."/>
            <person name="Xu W."/>
            <person name="Pan J."/>
            <person name="Luo Z.H."/>
            <person name="Li M."/>
        </authorList>
    </citation>
    <scope>NUCLEOTIDE SEQUENCE [LARGE SCALE GENOMIC DNA]</scope>
    <source>
        <strain evidence="6">SpSt-767</strain>
    </source>
</reference>
<keyword evidence="2 3" id="KW-0456">Lyase</keyword>
<feature type="domain" description="Fumarase C C-terminal" evidence="5">
    <location>
        <begin position="412"/>
        <end position="465"/>
    </location>
</feature>
<dbReference type="NCBIfam" id="TIGR00979">
    <property type="entry name" value="fumC_II"/>
    <property type="match status" value="1"/>
</dbReference>
<dbReference type="GO" id="GO:0006108">
    <property type="term" value="P:malate metabolic process"/>
    <property type="evidence" value="ECO:0007669"/>
    <property type="project" value="TreeGrafter"/>
</dbReference>
<dbReference type="InterPro" id="IPR018951">
    <property type="entry name" value="Fumarase_C_C"/>
</dbReference>
<protein>
    <recommendedName>
        <fullName evidence="3">Fumarate hydratase class II</fullName>
        <shortName evidence="3">Fumarase C</shortName>
        <ecNumber evidence="3">4.2.1.2</ecNumber>
    </recommendedName>
    <alternativeName>
        <fullName evidence="3">Aerobic fumarase</fullName>
    </alternativeName>
    <alternativeName>
        <fullName evidence="3">Iron-independent fumarase</fullName>
    </alternativeName>
</protein>
<dbReference type="EMBL" id="DTGR01000157">
    <property type="protein sequence ID" value="HHS29961.1"/>
    <property type="molecule type" value="Genomic_DNA"/>
</dbReference>
<dbReference type="FunFam" id="1.10.40.30:FF:000002">
    <property type="entry name" value="Fumarate hydratase class II"/>
    <property type="match status" value="1"/>
</dbReference>
<feature type="binding site" description="in site B" evidence="3">
    <location>
        <begin position="133"/>
        <end position="136"/>
    </location>
    <ligand>
        <name>substrate</name>
    </ligand>
</feature>
<comment type="catalytic activity">
    <reaction evidence="3">
        <text>(S)-malate = fumarate + H2O</text>
        <dbReference type="Rhea" id="RHEA:12460"/>
        <dbReference type="ChEBI" id="CHEBI:15377"/>
        <dbReference type="ChEBI" id="CHEBI:15589"/>
        <dbReference type="ChEBI" id="CHEBI:29806"/>
        <dbReference type="EC" id="4.2.1.2"/>
    </reaction>
</comment>
<feature type="site" description="Important for catalytic activity" evidence="3">
    <location>
        <position position="335"/>
    </location>
</feature>
<sequence>MASGQSDTRKERDSLGEIDVPAHRYWGAGTQRSLLHFSIGDDAMPLEVIYALALIKKASALANRELGRLPENLTALIMQATDEILAGKLNDHFPLRVWMTGSGSQANMNVNEVIANRANELAGGVLGAKEPIHPNDHVNMSQSTNDAFPTAMHLAAVTMIQERLVPKVRKLREALDDKAKNWGHLVKIGRTHMMDAVPLTLGQEFSGYVGMLDDDLERIEASLPGLYRVPLGGTAVGTGLNAPRGFGELAVKYLASLTGLPFTPAPNKFAAMGAHDALAMTSATLKILAGSLYKIANDIRLLGSGPRTGIHELELPANEPGSTIMPGKINPTQCEALTMVAIQVMGYDAAVSLGSAGGYLELNVYAPLIIFNVIQSIKILADGCNNFTDFLVRGLKPDTEQLDLYLHRSLMLVTVLAPVIGYDRAADIAHLARDRGLTLKEAALKLGYLSEQDFDRLVDPYKMTQPEN</sequence>
<evidence type="ECO:0000313" key="6">
    <source>
        <dbReference type="EMBL" id="HHS29961.1"/>
    </source>
</evidence>
<dbReference type="Gene3D" id="1.10.275.10">
    <property type="entry name" value="Fumarase/aspartase (N-terminal domain)"/>
    <property type="match status" value="1"/>
</dbReference>
<comment type="function">
    <text evidence="3">Involved in the TCA cycle. Catalyzes the stereospecific interconversion of fumarate to L-malate.</text>
</comment>
<feature type="domain" description="Fumarate lyase N-terminal" evidence="4">
    <location>
        <begin position="16"/>
        <end position="346"/>
    </location>
</feature>
<dbReference type="Pfam" id="PF00206">
    <property type="entry name" value="Lyase_1"/>
    <property type="match status" value="1"/>
</dbReference>
<dbReference type="GO" id="GO:0006099">
    <property type="term" value="P:tricarboxylic acid cycle"/>
    <property type="evidence" value="ECO:0007669"/>
    <property type="project" value="UniProtKB-UniRule"/>
</dbReference>
<dbReference type="InterPro" id="IPR020557">
    <property type="entry name" value="Fumarate_lyase_CS"/>
</dbReference>
<dbReference type="Gene3D" id="1.10.40.30">
    <property type="entry name" value="Fumarase/aspartase (C-terminal domain)"/>
    <property type="match status" value="1"/>
</dbReference>
<dbReference type="FunFam" id="1.10.275.10:FF:000001">
    <property type="entry name" value="Fumarate hydratase, mitochondrial"/>
    <property type="match status" value="1"/>
</dbReference>
<evidence type="ECO:0000259" key="5">
    <source>
        <dbReference type="Pfam" id="PF10415"/>
    </source>
</evidence>
<feature type="binding site" evidence="3">
    <location>
        <begin position="143"/>
        <end position="145"/>
    </location>
    <ligand>
        <name>substrate</name>
    </ligand>
</feature>
<comment type="subunit">
    <text evidence="3">Homotetramer.</text>
</comment>
<dbReference type="InterPro" id="IPR000362">
    <property type="entry name" value="Fumarate_lyase_fam"/>
</dbReference>
<dbReference type="InterPro" id="IPR022761">
    <property type="entry name" value="Fumarate_lyase_N"/>
</dbReference>
<dbReference type="CDD" id="cd01362">
    <property type="entry name" value="Fumarase_classII"/>
    <property type="match status" value="1"/>
</dbReference>
<dbReference type="PROSITE" id="PS00163">
    <property type="entry name" value="FUMARATE_LYASES"/>
    <property type="match status" value="1"/>
</dbReference>
<comment type="subcellular location">
    <subcellularLocation>
        <location evidence="3">Cytoplasm</location>
    </subcellularLocation>
</comment>
<dbReference type="PRINTS" id="PR00149">
    <property type="entry name" value="FUMRATELYASE"/>
</dbReference>
<dbReference type="SUPFAM" id="SSF48557">
    <property type="entry name" value="L-aspartase-like"/>
    <property type="match status" value="1"/>
</dbReference>
<comment type="caution">
    <text evidence="3">Lacks conserved residue(s) required for the propagation of feature annotation.</text>
</comment>
<evidence type="ECO:0000256" key="3">
    <source>
        <dbReference type="HAMAP-Rule" id="MF_00743"/>
    </source>
</evidence>
<dbReference type="PANTHER" id="PTHR11444:SF1">
    <property type="entry name" value="FUMARATE HYDRATASE, MITOCHONDRIAL"/>
    <property type="match status" value="1"/>
</dbReference>
<evidence type="ECO:0000256" key="1">
    <source>
        <dbReference type="ARBA" id="ARBA00009084"/>
    </source>
</evidence>
<keyword evidence="3" id="KW-0816">Tricarboxylic acid cycle</keyword>
<dbReference type="GO" id="GO:0006106">
    <property type="term" value="P:fumarate metabolic process"/>
    <property type="evidence" value="ECO:0007669"/>
    <property type="project" value="InterPro"/>
</dbReference>
<dbReference type="NCBIfam" id="NF008909">
    <property type="entry name" value="PRK12273.1"/>
    <property type="match status" value="1"/>
</dbReference>
<dbReference type="InterPro" id="IPR005677">
    <property type="entry name" value="Fum_hydII"/>
</dbReference>
<feature type="active site" description="Proton donor/acceptor" evidence="3">
    <location>
        <position position="192"/>
    </location>
</feature>
<dbReference type="AlphaFoldDB" id="A0A7V6DQC3"/>